<evidence type="ECO:0000313" key="2">
    <source>
        <dbReference type="EMBL" id="CAL1699573.1"/>
    </source>
</evidence>
<proteinExistence type="predicted"/>
<sequence>MADVSIPSGTTSLIQSGAAHVDHKQHKKKTKLKKSSTQEEIAVCHLGRMPLEILAEILSYTCSPRDVLALARCNKFFCHTLVQPSSAFIWKHARARCKPSPIPDPTPNYTEAAYASLIFDGGECEVCGNKTSDMLISFNIRLRLCSKGSCKEKWRSTYSQTIKTTTVHHRYHPLVQWMPAIEDRAFTHQALVSSSMFRLKDWQNAVDEYNKALLSPDTTAIYIHEKEVLARRLPDIIAHGLNLVAWRRQRESRLVEIEGTNMQRSKEIAARNGWNLWNMRQSPIFDSLFRARSRSLETITNQDIEFIRPTLESQIIEMADRAQRRQAEDNTRKRREAVEHAYARLKSMHPQQAFPALAEFRKLPTAQLVQKGTGPMSAEDLKESPLIYMLSQDLEQWRSAAKEGLSSVLGYPGWRHASSLKLHPVERMTARFKCKLCEGKKADEAHWKSYGLDFKAACEHRCEHLSAKQKDKAVFKADDFLPDHKATRTVEQVLTQLGRNAEDAGSRPQLLNLNIARIKCLSCEANVLMNFDDMLRHCKRHETVAFELITPEQALLLEHPYVKGLRAKLMEHTKSALNLRGRKVYACRHCPPKTPATQAQASMAPNIQDAQSSDGAPKPDRISTDTIKKDETSSRVENTDKSRRQKPNAHDASLFNFDGLRSHVKCKHGIAWIGDEDFYQVEPTVGRPIVIS</sequence>
<feature type="region of interest" description="Disordered" evidence="1">
    <location>
        <begin position="594"/>
        <end position="650"/>
    </location>
</feature>
<dbReference type="SUPFAM" id="SSF81383">
    <property type="entry name" value="F-box domain"/>
    <property type="match status" value="1"/>
</dbReference>
<gene>
    <name evidence="2" type="ORF">GFSPODELE1_LOCUS2742</name>
</gene>
<keyword evidence="3" id="KW-1185">Reference proteome</keyword>
<reference evidence="3" key="1">
    <citation type="submission" date="2024-04" db="EMBL/GenBank/DDBJ databases">
        <authorList>
            <person name="Shaw F."/>
            <person name="Minotto A."/>
        </authorList>
    </citation>
    <scope>NUCLEOTIDE SEQUENCE [LARGE SCALE GENOMIC DNA]</scope>
</reference>
<accession>A0ABP1CV71</accession>
<feature type="compositionally biased region" description="Polar residues" evidence="1">
    <location>
        <begin position="595"/>
        <end position="614"/>
    </location>
</feature>
<dbReference type="InterPro" id="IPR036047">
    <property type="entry name" value="F-box-like_dom_sf"/>
</dbReference>
<organism evidence="2 3">
    <name type="scientific">Somion occarium</name>
    <dbReference type="NCBI Taxonomy" id="3059160"/>
    <lineage>
        <taxon>Eukaryota</taxon>
        <taxon>Fungi</taxon>
        <taxon>Dikarya</taxon>
        <taxon>Basidiomycota</taxon>
        <taxon>Agaricomycotina</taxon>
        <taxon>Agaricomycetes</taxon>
        <taxon>Polyporales</taxon>
        <taxon>Cerrenaceae</taxon>
        <taxon>Somion</taxon>
    </lineage>
</organism>
<evidence type="ECO:0000256" key="1">
    <source>
        <dbReference type="SAM" id="MobiDB-lite"/>
    </source>
</evidence>
<dbReference type="Proteomes" id="UP001497453">
    <property type="component" value="Chromosome 11"/>
</dbReference>
<name>A0ABP1CV71_9APHY</name>
<evidence type="ECO:0008006" key="4">
    <source>
        <dbReference type="Google" id="ProtNLM"/>
    </source>
</evidence>
<feature type="compositionally biased region" description="Basic and acidic residues" evidence="1">
    <location>
        <begin position="617"/>
        <end position="642"/>
    </location>
</feature>
<dbReference type="EMBL" id="OZ037954">
    <property type="protein sequence ID" value="CAL1699573.1"/>
    <property type="molecule type" value="Genomic_DNA"/>
</dbReference>
<evidence type="ECO:0000313" key="3">
    <source>
        <dbReference type="Proteomes" id="UP001497453"/>
    </source>
</evidence>
<protein>
    <recommendedName>
        <fullName evidence="4">F-box domain-containing protein</fullName>
    </recommendedName>
</protein>